<gene>
    <name evidence="1" type="ORF">SAMN02745912_03052</name>
</gene>
<keyword evidence="2" id="KW-1185">Reference proteome</keyword>
<sequence>MSKGILAYYPFTDIWVLYSQNDTSYEMCYGYQLYINLLDNYQSCKIQNPMTDSFS</sequence>
<protein>
    <submittedName>
        <fullName evidence="1">Uncharacterized protein</fullName>
    </submittedName>
</protein>
<dbReference type="RefSeq" id="WP_165613104.1">
    <property type="nucleotide sequence ID" value="NZ_FRAG01000050.1"/>
</dbReference>
<organism evidence="1 2">
    <name type="scientific">Paramaledivibacter caminithermalis (strain DSM 15212 / CIP 107654 / DViRD3)</name>
    <name type="common">Clostridium caminithermale</name>
    <dbReference type="NCBI Taxonomy" id="1121301"/>
    <lineage>
        <taxon>Bacteria</taxon>
        <taxon>Bacillati</taxon>
        <taxon>Bacillota</taxon>
        <taxon>Clostridia</taxon>
        <taxon>Peptostreptococcales</taxon>
        <taxon>Caminicellaceae</taxon>
        <taxon>Paramaledivibacter</taxon>
    </lineage>
</organism>
<dbReference type="Proteomes" id="UP000184465">
    <property type="component" value="Unassembled WGS sequence"/>
</dbReference>
<proteinExistence type="predicted"/>
<accession>A0A1M6RS62</accession>
<evidence type="ECO:0000313" key="1">
    <source>
        <dbReference type="EMBL" id="SHK35266.1"/>
    </source>
</evidence>
<evidence type="ECO:0000313" key="2">
    <source>
        <dbReference type="Proteomes" id="UP000184465"/>
    </source>
</evidence>
<name>A0A1M6RS62_PARC5</name>
<reference evidence="1 2" key="1">
    <citation type="submission" date="2016-11" db="EMBL/GenBank/DDBJ databases">
        <authorList>
            <person name="Jaros S."/>
            <person name="Januszkiewicz K."/>
            <person name="Wedrychowicz H."/>
        </authorList>
    </citation>
    <scope>NUCLEOTIDE SEQUENCE [LARGE SCALE GENOMIC DNA]</scope>
    <source>
        <strain evidence="1 2">DSM 15212</strain>
    </source>
</reference>
<dbReference type="EMBL" id="FRAG01000050">
    <property type="protein sequence ID" value="SHK35266.1"/>
    <property type="molecule type" value="Genomic_DNA"/>
</dbReference>
<dbReference type="STRING" id="1121301.SAMN02745912_03052"/>
<dbReference type="AlphaFoldDB" id="A0A1M6RS62"/>